<dbReference type="PANTHER" id="PTHR47959:SF1">
    <property type="entry name" value="ATP-DEPENDENT RNA HELICASE DBPA"/>
    <property type="match status" value="1"/>
</dbReference>
<dbReference type="SUPFAM" id="SSF52540">
    <property type="entry name" value="P-loop containing nucleoside triphosphate hydrolases"/>
    <property type="match status" value="1"/>
</dbReference>
<evidence type="ECO:0000256" key="7">
    <source>
        <dbReference type="ARBA" id="ARBA00047984"/>
    </source>
</evidence>
<dbReference type="InterPro" id="IPR027417">
    <property type="entry name" value="P-loop_NTPase"/>
</dbReference>
<dbReference type="SMART" id="SM00487">
    <property type="entry name" value="DEXDc"/>
    <property type="match status" value="1"/>
</dbReference>
<organism evidence="11">
    <name type="scientific">viral metagenome</name>
    <dbReference type="NCBI Taxonomy" id="1070528"/>
    <lineage>
        <taxon>unclassified sequences</taxon>
        <taxon>metagenomes</taxon>
        <taxon>organismal metagenomes</taxon>
    </lineage>
</organism>
<dbReference type="InterPro" id="IPR014001">
    <property type="entry name" value="Helicase_ATP-bd"/>
</dbReference>
<evidence type="ECO:0000313" key="11">
    <source>
        <dbReference type="EMBL" id="QHT04099.1"/>
    </source>
</evidence>
<dbReference type="GO" id="GO:0005829">
    <property type="term" value="C:cytosol"/>
    <property type="evidence" value="ECO:0007669"/>
    <property type="project" value="TreeGrafter"/>
</dbReference>
<keyword evidence="3" id="KW-0378">Hydrolase</keyword>
<dbReference type="InterPro" id="IPR014014">
    <property type="entry name" value="RNA_helicase_DEAD_Q_motif"/>
</dbReference>
<dbReference type="InterPro" id="IPR050079">
    <property type="entry name" value="DEAD_box_RNA_helicase"/>
</dbReference>
<keyword evidence="2" id="KW-0547">Nucleotide-binding</keyword>
<keyword evidence="5" id="KW-0067">ATP-binding</keyword>
<feature type="domain" description="DEAD-box RNA helicase Q" evidence="10">
    <location>
        <begin position="7"/>
        <end position="35"/>
    </location>
</feature>
<dbReference type="Gene3D" id="3.40.50.300">
    <property type="entry name" value="P-loop containing nucleotide triphosphate hydrolases"/>
    <property type="match status" value="2"/>
</dbReference>
<comment type="catalytic activity">
    <reaction evidence="7">
        <text>ATP + H2O = ADP + phosphate + H(+)</text>
        <dbReference type="Rhea" id="RHEA:13065"/>
        <dbReference type="ChEBI" id="CHEBI:15377"/>
        <dbReference type="ChEBI" id="CHEBI:15378"/>
        <dbReference type="ChEBI" id="CHEBI:30616"/>
        <dbReference type="ChEBI" id="CHEBI:43474"/>
        <dbReference type="ChEBI" id="CHEBI:456216"/>
        <dbReference type="EC" id="3.6.4.13"/>
    </reaction>
</comment>
<dbReference type="InterPro" id="IPR011545">
    <property type="entry name" value="DEAD/DEAH_box_helicase_dom"/>
</dbReference>
<protein>
    <recommendedName>
        <fullName evidence="1">RNA helicase</fullName>
        <ecNumber evidence="1">3.6.4.13</ecNumber>
    </recommendedName>
</protein>
<dbReference type="SMART" id="SM00490">
    <property type="entry name" value="HELICc"/>
    <property type="match status" value="1"/>
</dbReference>
<dbReference type="PROSITE" id="PS00039">
    <property type="entry name" value="DEAD_ATP_HELICASE"/>
    <property type="match status" value="1"/>
</dbReference>
<evidence type="ECO:0000259" key="8">
    <source>
        <dbReference type="PROSITE" id="PS51192"/>
    </source>
</evidence>
<proteinExistence type="predicted"/>
<evidence type="ECO:0000256" key="3">
    <source>
        <dbReference type="ARBA" id="ARBA00022801"/>
    </source>
</evidence>
<dbReference type="PROSITE" id="PS51195">
    <property type="entry name" value="Q_MOTIF"/>
    <property type="match status" value="1"/>
</dbReference>
<dbReference type="GO" id="GO:0016787">
    <property type="term" value="F:hydrolase activity"/>
    <property type="evidence" value="ECO:0007669"/>
    <property type="project" value="UniProtKB-KW"/>
</dbReference>
<evidence type="ECO:0000256" key="6">
    <source>
        <dbReference type="ARBA" id="ARBA00022884"/>
    </source>
</evidence>
<evidence type="ECO:0000259" key="9">
    <source>
        <dbReference type="PROSITE" id="PS51194"/>
    </source>
</evidence>
<dbReference type="GO" id="GO:0003723">
    <property type="term" value="F:RNA binding"/>
    <property type="evidence" value="ECO:0007669"/>
    <property type="project" value="UniProtKB-KW"/>
</dbReference>
<accession>A0A6C0CK95</accession>
<dbReference type="FunFam" id="3.40.50.300:FF:000849">
    <property type="entry name" value="ATP-dependent RNA helicase DBP5"/>
    <property type="match status" value="1"/>
</dbReference>
<keyword evidence="4" id="KW-0347">Helicase</keyword>
<dbReference type="Pfam" id="PF00270">
    <property type="entry name" value="DEAD"/>
    <property type="match status" value="1"/>
</dbReference>
<dbReference type="AlphaFoldDB" id="A0A6C0CK95"/>
<dbReference type="InterPro" id="IPR001650">
    <property type="entry name" value="Helicase_C-like"/>
</dbReference>
<feature type="domain" description="Helicase C-terminal" evidence="9">
    <location>
        <begin position="220"/>
        <end position="381"/>
    </location>
</feature>
<dbReference type="CDD" id="cd18787">
    <property type="entry name" value="SF2_C_DEAD"/>
    <property type="match status" value="1"/>
</dbReference>
<dbReference type="GO" id="GO:0005524">
    <property type="term" value="F:ATP binding"/>
    <property type="evidence" value="ECO:0007669"/>
    <property type="project" value="UniProtKB-KW"/>
</dbReference>
<dbReference type="EMBL" id="MN739423">
    <property type="protein sequence ID" value="QHT04099.1"/>
    <property type="molecule type" value="Genomic_DNA"/>
</dbReference>
<dbReference type="PANTHER" id="PTHR47959">
    <property type="entry name" value="ATP-DEPENDENT RNA HELICASE RHLE-RELATED"/>
    <property type="match status" value="1"/>
</dbReference>
<evidence type="ECO:0000256" key="2">
    <source>
        <dbReference type="ARBA" id="ARBA00022741"/>
    </source>
</evidence>
<feature type="domain" description="Helicase ATP-binding" evidence="8">
    <location>
        <begin position="38"/>
        <end position="209"/>
    </location>
</feature>
<evidence type="ECO:0000259" key="10">
    <source>
        <dbReference type="PROSITE" id="PS51195"/>
    </source>
</evidence>
<evidence type="ECO:0000256" key="5">
    <source>
        <dbReference type="ARBA" id="ARBA00022840"/>
    </source>
</evidence>
<evidence type="ECO:0000256" key="4">
    <source>
        <dbReference type="ARBA" id="ARBA00022806"/>
    </source>
</evidence>
<dbReference type="PROSITE" id="PS51192">
    <property type="entry name" value="HELICASE_ATP_BIND_1"/>
    <property type="match status" value="1"/>
</dbReference>
<dbReference type="Pfam" id="PF00271">
    <property type="entry name" value="Helicase_C"/>
    <property type="match status" value="1"/>
</dbReference>
<dbReference type="PROSITE" id="PS51194">
    <property type="entry name" value="HELICASE_CTER"/>
    <property type="match status" value="1"/>
</dbReference>
<sequence>MDLQEANNWDELNLKDNLLRGIFSYGFENPSPIQAKAIKPIINNKDVIAQAQSGTGKTGAFTVSALQCVDEKKREIQALIMAPTRELAIQIHKVCSNLGDFIENLDVQLVIGGKSMDSDVKELDNKPQIIVGTPGRVHDLIRRKKINTKTIKLMILDEADEMLSSGFKEQVYNIFQFLSNDVQLCLFSATLPLEIQNLTEKFMRDPVKILVKTEAITLEGIKQYYVAVENDNTKYETLKDLFAALSVSQCIIYCNSIKRVADLAEALQKDGFPVSSIHSALEKDEREEAYKEFCNGKTRVLISTNLTARGIDVQQVSKVINFDIPKNIHQYIHRIGRSGRWGRKGMGINFVTRRDIKKLKEIEQYYDTQIEELPINFENNA</sequence>
<evidence type="ECO:0000256" key="1">
    <source>
        <dbReference type="ARBA" id="ARBA00012552"/>
    </source>
</evidence>
<dbReference type="GO" id="GO:0003724">
    <property type="term" value="F:RNA helicase activity"/>
    <property type="evidence" value="ECO:0007669"/>
    <property type="project" value="UniProtKB-EC"/>
</dbReference>
<reference evidence="11" key="1">
    <citation type="journal article" date="2020" name="Nature">
        <title>Giant virus diversity and host interactions through global metagenomics.</title>
        <authorList>
            <person name="Schulz F."/>
            <person name="Roux S."/>
            <person name="Paez-Espino D."/>
            <person name="Jungbluth S."/>
            <person name="Walsh D.A."/>
            <person name="Denef V.J."/>
            <person name="McMahon K.D."/>
            <person name="Konstantinidis K.T."/>
            <person name="Eloe-Fadrosh E.A."/>
            <person name="Kyrpides N.C."/>
            <person name="Woyke T."/>
        </authorList>
    </citation>
    <scope>NUCLEOTIDE SEQUENCE</scope>
    <source>
        <strain evidence="11">GVMAG-M-3300021185-45</strain>
    </source>
</reference>
<keyword evidence="6" id="KW-0694">RNA-binding</keyword>
<dbReference type="EC" id="3.6.4.13" evidence="1"/>
<dbReference type="InterPro" id="IPR000629">
    <property type="entry name" value="RNA-helicase_DEAD-box_CS"/>
</dbReference>
<name>A0A6C0CK95_9ZZZZ</name>